<keyword evidence="3" id="KW-1185">Reference proteome</keyword>
<gene>
    <name evidence="2" type="ORF">N7U62_11875</name>
</gene>
<dbReference type="Proteomes" id="UP001300692">
    <property type="component" value="Unassembled WGS sequence"/>
</dbReference>
<dbReference type="Pfam" id="PF07224">
    <property type="entry name" value="Chlorophyllase"/>
    <property type="match status" value="1"/>
</dbReference>
<proteinExistence type="predicted"/>
<dbReference type="PANTHER" id="PTHR33428">
    <property type="entry name" value="CHLOROPHYLLASE-2, CHLOROPLASTIC"/>
    <property type="match status" value="1"/>
</dbReference>
<organism evidence="2 3">
    <name type="scientific">Reichenbachiella ulvae</name>
    <dbReference type="NCBI Taxonomy" id="2980104"/>
    <lineage>
        <taxon>Bacteria</taxon>
        <taxon>Pseudomonadati</taxon>
        <taxon>Bacteroidota</taxon>
        <taxon>Cytophagia</taxon>
        <taxon>Cytophagales</taxon>
        <taxon>Reichenbachiellaceae</taxon>
        <taxon>Reichenbachiella</taxon>
    </lineage>
</organism>
<evidence type="ECO:0000256" key="1">
    <source>
        <dbReference type="SAM" id="SignalP"/>
    </source>
</evidence>
<dbReference type="InterPro" id="IPR029058">
    <property type="entry name" value="AB_hydrolase_fold"/>
</dbReference>
<sequence length="289" mass="31466">MIRRLIVSCFLCLCSLATYSQIVKTKLIDNGGNGPYKAIAVSEKTLPDFVVYRPENLKKAVKKEGTLPILVFANGACANTSITHEKVLSEIASHGYIVVAIGALKMSNDENWASTEAQMLVDAMDWVVNQNENESGDYYQRLDLSKIAAGGQSCGGAQVMAVAGDARIKTYMMFNSGMGDMTMAGASTESLALVHGSVIYIVGGEEDIATNNARLDYERINHVPVTFANMLDGNHGGTFNEQYGGAFARMALHWLDWQLKGAADQSAVFLESDLSDFKNWSMDTKNFTN</sequence>
<feature type="signal peptide" evidence="1">
    <location>
        <begin position="1"/>
        <end position="20"/>
    </location>
</feature>
<comment type="caution">
    <text evidence="2">The sequence shown here is derived from an EMBL/GenBank/DDBJ whole genome shotgun (WGS) entry which is preliminary data.</text>
</comment>
<dbReference type="PANTHER" id="PTHR33428:SF14">
    <property type="entry name" value="CARBOXYLESTERASE TYPE B DOMAIN-CONTAINING PROTEIN"/>
    <property type="match status" value="1"/>
</dbReference>
<protein>
    <submittedName>
        <fullName evidence="2">Alpha/beta hydrolase</fullName>
    </submittedName>
</protein>
<name>A0ABT3CUU1_9BACT</name>
<dbReference type="SUPFAM" id="SSF53474">
    <property type="entry name" value="alpha/beta-Hydrolases"/>
    <property type="match status" value="1"/>
</dbReference>
<dbReference type="InterPro" id="IPR017395">
    <property type="entry name" value="Chlorophyllase-like"/>
</dbReference>
<feature type="chain" id="PRO_5047372255" evidence="1">
    <location>
        <begin position="21"/>
        <end position="289"/>
    </location>
</feature>
<reference evidence="2 3" key="1">
    <citation type="submission" date="2022-10" db="EMBL/GenBank/DDBJ databases">
        <title>Comparative genomics and taxonomic characterization of three novel marine species of genus Reichenbachiella exhibiting antioxidant and polysaccharide degradation activities.</title>
        <authorList>
            <person name="Muhammad N."/>
            <person name="Lee Y.-J."/>
            <person name="Ko J."/>
            <person name="Kim S.-G."/>
        </authorList>
    </citation>
    <scope>NUCLEOTIDE SEQUENCE [LARGE SCALE GENOMIC DNA]</scope>
    <source>
        <strain evidence="2 3">ABR2-5</strain>
    </source>
</reference>
<keyword evidence="2" id="KW-0378">Hydrolase</keyword>
<dbReference type="Gene3D" id="3.40.50.1820">
    <property type="entry name" value="alpha/beta hydrolase"/>
    <property type="match status" value="1"/>
</dbReference>
<evidence type="ECO:0000313" key="2">
    <source>
        <dbReference type="EMBL" id="MCV9387367.1"/>
    </source>
</evidence>
<evidence type="ECO:0000313" key="3">
    <source>
        <dbReference type="Proteomes" id="UP001300692"/>
    </source>
</evidence>
<dbReference type="EMBL" id="JAOYOD010000001">
    <property type="protein sequence ID" value="MCV9387367.1"/>
    <property type="molecule type" value="Genomic_DNA"/>
</dbReference>
<dbReference type="RefSeq" id="WP_264138191.1">
    <property type="nucleotide sequence ID" value="NZ_JAOYOD010000001.1"/>
</dbReference>
<keyword evidence="1" id="KW-0732">Signal</keyword>
<accession>A0ABT3CUU1</accession>
<dbReference type="GO" id="GO:0016787">
    <property type="term" value="F:hydrolase activity"/>
    <property type="evidence" value="ECO:0007669"/>
    <property type="project" value="UniProtKB-KW"/>
</dbReference>